<dbReference type="InterPro" id="IPR006086">
    <property type="entry name" value="XPG-I_dom"/>
</dbReference>
<dbReference type="EMBL" id="JABBWD010000026">
    <property type="protein sequence ID" value="KAG1776554.1"/>
    <property type="molecule type" value="Genomic_DNA"/>
</dbReference>
<dbReference type="Pfam" id="PF00867">
    <property type="entry name" value="XPG_I"/>
    <property type="match status" value="1"/>
</dbReference>
<sequence>MADLWKLLSPVAKRETLMKFALKEFKGHVQDKDGLSMMVIRVYAGSWRHTVCTPQYPPFMQSSENPELCHTLMHAFVALASASLHAHFVFGGVDRPPIRTAPAWIAGCLQELLQIFGFTWSMANHEAEQELASLSKANKICAVLIEDSKTFMFGAKQVI</sequence>
<dbReference type="InterPro" id="IPR029060">
    <property type="entry name" value="PIN-like_dom_sf"/>
</dbReference>
<dbReference type="Proteomes" id="UP000714275">
    <property type="component" value="Unassembled WGS sequence"/>
</dbReference>
<dbReference type="Gene3D" id="3.40.50.1010">
    <property type="entry name" value="5'-nuclease"/>
    <property type="match status" value="1"/>
</dbReference>
<dbReference type="SUPFAM" id="SSF88723">
    <property type="entry name" value="PIN domain-like"/>
    <property type="match status" value="1"/>
</dbReference>
<organism evidence="2 3">
    <name type="scientific">Suillus placidus</name>
    <dbReference type="NCBI Taxonomy" id="48579"/>
    <lineage>
        <taxon>Eukaryota</taxon>
        <taxon>Fungi</taxon>
        <taxon>Dikarya</taxon>
        <taxon>Basidiomycota</taxon>
        <taxon>Agaricomycotina</taxon>
        <taxon>Agaricomycetes</taxon>
        <taxon>Agaricomycetidae</taxon>
        <taxon>Boletales</taxon>
        <taxon>Suillineae</taxon>
        <taxon>Suillaceae</taxon>
        <taxon>Suillus</taxon>
    </lineage>
</organism>
<proteinExistence type="predicted"/>
<keyword evidence="3" id="KW-1185">Reference proteome</keyword>
<gene>
    <name evidence="2" type="ORF">EV702DRAFT_1198248</name>
</gene>
<evidence type="ECO:0000313" key="2">
    <source>
        <dbReference type="EMBL" id="KAG1776554.1"/>
    </source>
</evidence>
<evidence type="ECO:0000313" key="3">
    <source>
        <dbReference type="Proteomes" id="UP000714275"/>
    </source>
</evidence>
<dbReference type="GO" id="GO:0004518">
    <property type="term" value="F:nuclease activity"/>
    <property type="evidence" value="ECO:0007669"/>
    <property type="project" value="InterPro"/>
</dbReference>
<protein>
    <recommendedName>
        <fullName evidence="1">XPG-I domain-containing protein</fullName>
    </recommendedName>
</protein>
<evidence type="ECO:0000259" key="1">
    <source>
        <dbReference type="Pfam" id="PF00867"/>
    </source>
</evidence>
<dbReference type="OrthoDB" id="2667281at2759"/>
<accession>A0A9P6ZTN0</accession>
<comment type="caution">
    <text evidence="2">The sequence shown here is derived from an EMBL/GenBank/DDBJ whole genome shotgun (WGS) entry which is preliminary data.</text>
</comment>
<feature type="domain" description="XPG-I" evidence="1">
    <location>
        <begin position="117"/>
        <end position="159"/>
    </location>
</feature>
<name>A0A9P6ZTN0_9AGAM</name>
<dbReference type="AlphaFoldDB" id="A0A9P6ZTN0"/>
<reference evidence="2" key="1">
    <citation type="journal article" date="2020" name="New Phytol.">
        <title>Comparative genomics reveals dynamic genome evolution in host specialist ectomycorrhizal fungi.</title>
        <authorList>
            <person name="Lofgren L.A."/>
            <person name="Nguyen N.H."/>
            <person name="Vilgalys R."/>
            <person name="Ruytinx J."/>
            <person name="Liao H.L."/>
            <person name="Branco S."/>
            <person name="Kuo A."/>
            <person name="LaButti K."/>
            <person name="Lipzen A."/>
            <person name="Andreopoulos W."/>
            <person name="Pangilinan J."/>
            <person name="Riley R."/>
            <person name="Hundley H."/>
            <person name="Na H."/>
            <person name="Barry K."/>
            <person name="Grigoriev I.V."/>
            <person name="Stajich J.E."/>
            <person name="Kennedy P.G."/>
        </authorList>
    </citation>
    <scope>NUCLEOTIDE SEQUENCE</scope>
    <source>
        <strain evidence="2">DOB743</strain>
    </source>
</reference>